<keyword evidence="4" id="KW-0479">Metal-binding</keyword>
<dbReference type="NCBIfam" id="TIGR00052">
    <property type="entry name" value="nudix-type nucleoside diphosphatase, YffH/AdpP family"/>
    <property type="match status" value="1"/>
</dbReference>
<evidence type="ECO:0000256" key="1">
    <source>
        <dbReference type="ARBA" id="ARBA00001946"/>
    </source>
</evidence>
<dbReference type="Pfam" id="PF00293">
    <property type="entry name" value="NUDIX"/>
    <property type="match status" value="1"/>
</dbReference>
<keyword evidence="4" id="KW-0460">Magnesium</keyword>
<feature type="domain" description="Nudix hydrolase" evidence="6">
    <location>
        <begin position="40"/>
        <end position="168"/>
    </location>
</feature>
<dbReference type="PRINTS" id="PR00502">
    <property type="entry name" value="NUDIXFAMILY"/>
</dbReference>
<evidence type="ECO:0000259" key="6">
    <source>
        <dbReference type="PROSITE" id="PS51462"/>
    </source>
</evidence>
<comment type="subunit">
    <text evidence="2">Homodimer.</text>
</comment>
<dbReference type="RefSeq" id="WP_103896089.1">
    <property type="nucleotide sequence ID" value="NZ_FNUK01000012.1"/>
</dbReference>
<dbReference type="PROSITE" id="PS51462">
    <property type="entry name" value="NUDIX"/>
    <property type="match status" value="1"/>
</dbReference>
<gene>
    <name evidence="7" type="ORF">SAMN05660865_01124</name>
</gene>
<dbReference type="SUPFAM" id="SSF55811">
    <property type="entry name" value="Nudix"/>
    <property type="match status" value="1"/>
</dbReference>
<feature type="binding site" evidence="4">
    <location>
        <position position="139"/>
    </location>
    <ligand>
        <name>Mg(2+)</name>
        <dbReference type="ChEBI" id="CHEBI:18420"/>
        <label>1</label>
    </ligand>
</feature>
<dbReference type="PANTHER" id="PTHR11839:SF18">
    <property type="entry name" value="NUDIX HYDROLASE DOMAIN-CONTAINING PROTEIN"/>
    <property type="match status" value="1"/>
</dbReference>
<dbReference type="GO" id="GO:0046872">
    <property type="term" value="F:metal ion binding"/>
    <property type="evidence" value="ECO:0007669"/>
    <property type="project" value="UniProtKB-KW"/>
</dbReference>
<feature type="binding site" evidence="4">
    <location>
        <position position="91"/>
    </location>
    <ligand>
        <name>Mg(2+)</name>
        <dbReference type="ChEBI" id="CHEBI:18420"/>
        <label>1</label>
    </ligand>
</feature>
<evidence type="ECO:0000256" key="4">
    <source>
        <dbReference type="PIRSR" id="PIRSR604385-2"/>
    </source>
</evidence>
<dbReference type="GO" id="GO:0019693">
    <property type="term" value="P:ribose phosphate metabolic process"/>
    <property type="evidence" value="ECO:0007669"/>
    <property type="project" value="TreeGrafter"/>
</dbReference>
<evidence type="ECO:0000256" key="2">
    <source>
        <dbReference type="ARBA" id="ARBA00011738"/>
    </source>
</evidence>
<evidence type="ECO:0000313" key="7">
    <source>
        <dbReference type="EMBL" id="SEF82699.1"/>
    </source>
</evidence>
<dbReference type="EMBL" id="FNUK01000012">
    <property type="protein sequence ID" value="SEF82699.1"/>
    <property type="molecule type" value="Genomic_DNA"/>
</dbReference>
<proteinExistence type="inferred from homology"/>
<evidence type="ECO:0000256" key="5">
    <source>
        <dbReference type="RuleBase" id="RU003476"/>
    </source>
</evidence>
<feature type="binding site" evidence="4">
    <location>
        <position position="75"/>
    </location>
    <ligand>
        <name>Mg(2+)</name>
        <dbReference type="ChEBI" id="CHEBI:18420"/>
        <label>1</label>
    </ligand>
</feature>
<comment type="similarity">
    <text evidence="5">Belongs to the Nudix hydrolase family.</text>
</comment>
<accession>A0A1H5V5V5</accession>
<dbReference type="InterPro" id="IPR004385">
    <property type="entry name" value="NDP_pyrophosphatase"/>
</dbReference>
<dbReference type="InterPro" id="IPR020476">
    <property type="entry name" value="Nudix_hydrolase"/>
</dbReference>
<dbReference type="GO" id="GO:0016462">
    <property type="term" value="F:pyrophosphatase activity"/>
    <property type="evidence" value="ECO:0007669"/>
    <property type="project" value="UniProtKB-ARBA"/>
</dbReference>
<dbReference type="AlphaFoldDB" id="A0A1H5V5V5"/>
<dbReference type="GO" id="GO:0005829">
    <property type="term" value="C:cytosol"/>
    <property type="evidence" value="ECO:0007669"/>
    <property type="project" value="TreeGrafter"/>
</dbReference>
<organism evidence="7 8">
    <name type="scientific">Caloramator fervidus</name>
    <dbReference type="NCBI Taxonomy" id="29344"/>
    <lineage>
        <taxon>Bacteria</taxon>
        <taxon>Bacillati</taxon>
        <taxon>Bacillota</taxon>
        <taxon>Clostridia</taxon>
        <taxon>Eubacteriales</taxon>
        <taxon>Clostridiaceae</taxon>
        <taxon>Caloramator</taxon>
    </lineage>
</organism>
<keyword evidence="8" id="KW-1185">Reference proteome</keyword>
<keyword evidence="3 5" id="KW-0378">Hydrolase</keyword>
<protein>
    <submittedName>
        <fullName evidence="7">ADP-ribose pyrophosphatase</fullName>
    </submittedName>
</protein>
<dbReference type="PROSITE" id="PS00893">
    <property type="entry name" value="NUDIX_BOX"/>
    <property type="match status" value="1"/>
</dbReference>
<dbReference type="OrthoDB" id="9806150at2"/>
<reference evidence="8" key="1">
    <citation type="submission" date="2016-10" db="EMBL/GenBank/DDBJ databases">
        <authorList>
            <person name="Varghese N."/>
            <person name="Submissions S."/>
        </authorList>
    </citation>
    <scope>NUCLEOTIDE SEQUENCE [LARGE SCALE GENOMIC DNA]</scope>
    <source>
        <strain evidence="8">DSM 5463</strain>
    </source>
</reference>
<dbReference type="InterPro" id="IPR020084">
    <property type="entry name" value="NUDIX_hydrolase_CS"/>
</dbReference>
<dbReference type="PANTHER" id="PTHR11839">
    <property type="entry name" value="UDP/ADP-SUGAR PYROPHOSPHATASE"/>
    <property type="match status" value="1"/>
</dbReference>
<dbReference type="Proteomes" id="UP000242850">
    <property type="component" value="Unassembled WGS sequence"/>
</dbReference>
<name>A0A1H5V5V5_9CLOT</name>
<comment type="cofactor">
    <cofactor evidence="1 4">
        <name>Mg(2+)</name>
        <dbReference type="ChEBI" id="CHEBI:18420"/>
    </cofactor>
</comment>
<evidence type="ECO:0000256" key="3">
    <source>
        <dbReference type="ARBA" id="ARBA00022801"/>
    </source>
</evidence>
<evidence type="ECO:0000313" key="8">
    <source>
        <dbReference type="Proteomes" id="UP000242850"/>
    </source>
</evidence>
<feature type="binding site" evidence="4">
    <location>
        <position position="95"/>
    </location>
    <ligand>
        <name>Mg(2+)</name>
        <dbReference type="ChEBI" id="CHEBI:18420"/>
        <label>1</label>
    </ligand>
</feature>
<dbReference type="FunFam" id="3.90.79.10:FF:000024">
    <property type="entry name" value="ADP-ribose pyrophosphatase"/>
    <property type="match status" value="1"/>
</dbReference>
<dbReference type="GO" id="GO:0006753">
    <property type="term" value="P:nucleoside phosphate metabolic process"/>
    <property type="evidence" value="ECO:0007669"/>
    <property type="project" value="TreeGrafter"/>
</dbReference>
<dbReference type="InterPro" id="IPR000086">
    <property type="entry name" value="NUDIX_hydrolase_dom"/>
</dbReference>
<sequence length="176" mass="19848">MNLYEKTISSEQKYNGKIIKVRQDFVLLPNGKQTTREVVEHNGGVGIVAVTNEKNIILIRQFRKPAEEVLIEIPAGKLEKGEEPEKCAARELEEETGKVPKSLKLLTKFYPSPGYSSEVLYIYYSDDLQDGKVNLDEGENVEVFEVSIDKALEMIKEGEIKDAKTIIGILLAKNYI</sequence>
<dbReference type="Gene3D" id="3.90.79.10">
    <property type="entry name" value="Nucleoside Triphosphate Pyrophosphohydrolase"/>
    <property type="match status" value="1"/>
</dbReference>
<dbReference type="InterPro" id="IPR015797">
    <property type="entry name" value="NUDIX_hydrolase-like_dom_sf"/>
</dbReference>